<evidence type="ECO:0000259" key="7">
    <source>
        <dbReference type="Pfam" id="PF03772"/>
    </source>
</evidence>
<proteinExistence type="predicted"/>
<dbReference type="EMBL" id="RIAR02000001">
    <property type="protein sequence ID" value="NSL89632.1"/>
    <property type="molecule type" value="Genomic_DNA"/>
</dbReference>
<dbReference type="AlphaFoldDB" id="A0A3S1AXJ2"/>
<dbReference type="InterPro" id="IPR052159">
    <property type="entry name" value="Competence_DNA_uptake"/>
</dbReference>
<feature type="transmembrane region" description="Helical" evidence="6">
    <location>
        <begin position="468"/>
        <end position="491"/>
    </location>
</feature>
<gene>
    <name evidence="9" type="ORF">ECE50_022515</name>
</gene>
<keyword evidence="2" id="KW-1003">Cell membrane</keyword>
<dbReference type="OrthoDB" id="9761531at2"/>
<evidence type="ECO:0000256" key="4">
    <source>
        <dbReference type="ARBA" id="ARBA00022989"/>
    </source>
</evidence>
<keyword evidence="10" id="KW-1185">Reference proteome</keyword>
<feature type="transmembrane region" description="Helical" evidence="6">
    <location>
        <begin position="498"/>
        <end position="517"/>
    </location>
</feature>
<dbReference type="InterPro" id="IPR004477">
    <property type="entry name" value="ComEC_N"/>
</dbReference>
<dbReference type="PANTHER" id="PTHR30619:SF1">
    <property type="entry name" value="RECOMBINATION PROTEIN 2"/>
    <property type="match status" value="1"/>
</dbReference>
<dbReference type="Pfam" id="PF03772">
    <property type="entry name" value="Competence"/>
    <property type="match status" value="1"/>
</dbReference>
<evidence type="ECO:0000256" key="2">
    <source>
        <dbReference type="ARBA" id="ARBA00022475"/>
    </source>
</evidence>
<feature type="transmembrane region" description="Helical" evidence="6">
    <location>
        <begin position="16"/>
        <end position="33"/>
    </location>
</feature>
<comment type="subcellular location">
    <subcellularLocation>
        <location evidence="1">Cell membrane</location>
        <topology evidence="1">Multi-pass membrane protein</topology>
    </subcellularLocation>
</comment>
<dbReference type="Proteomes" id="UP000281028">
    <property type="component" value="Unassembled WGS sequence"/>
</dbReference>
<evidence type="ECO:0000256" key="1">
    <source>
        <dbReference type="ARBA" id="ARBA00004651"/>
    </source>
</evidence>
<feature type="transmembrane region" description="Helical" evidence="6">
    <location>
        <begin position="436"/>
        <end position="456"/>
    </location>
</feature>
<sequence length="700" mass="78519">MQFESSMFVNAPWKRVPFVRLIVPLVAGITAQLFIPVSLYWLLLMIVMAAAGLWMFRRLPLQYRYSAGFAPGVLLFVLLYSAGAVRVYTGDIRHRKGYFANVADSSACLLVQIAEPLQEKTRSRKTVLSVIAVCHGKKTVPAKGRILAFFSRDSSSALLRYGDRLLVAKMPVTIRSSGNPGAFDYKAWCAAQQICHQWYLQPADYRLLPEKDRSILTGALLQAKDYCLHTLKKYTGEGPEAGMAEALLIGYRQDLDKDLVQSYSNTGIVHVIAISGMHLALLYGTLLWLLRWLPQRRLADAGRAAVVITILWAFALLTGASASVLRSAVMFTGITIGRFVLQRPAVTYNTLAASAFLLLWYDPWMVTDAGFQLSYLAVLSILLFYQPLFRLLYFPQKWLEYIWQMIAVSLAAQVLTLPVSIWYFHQFPNYFLPANLIAVPLSTVVIYGEIVLLLVSPFPPLAVWTGTAIRYLIMYMNACVHWLGTLPYALIKNMHLSLAQTCWLYLLIAGLALWWLARWKPGLWLAVISCWCGIALQAWWEIDCRRQRMLIIYNVTGYTAIDCVEGKRVQFAGQDTIFTLAAGQAIAACRLHFGLQPATGTVGNFARYGNYIRFAGRQLVIIDRALPGGMAGKKFRTDYLLLNNNPQVTIAAVMAYYDCPQVIIGAANSIKRTAQWKEECSKAGIVCHIMTEQGAFMKQL</sequence>
<feature type="domain" description="ComEC/Rec2-related protein" evidence="7">
    <location>
        <begin position="247"/>
        <end position="517"/>
    </location>
</feature>
<dbReference type="NCBIfam" id="TIGR00360">
    <property type="entry name" value="ComEC_N-term"/>
    <property type="match status" value="1"/>
</dbReference>
<feature type="transmembrane region" description="Helical" evidence="6">
    <location>
        <begin position="68"/>
        <end position="88"/>
    </location>
</feature>
<evidence type="ECO:0000256" key="3">
    <source>
        <dbReference type="ARBA" id="ARBA00022692"/>
    </source>
</evidence>
<reference evidence="9" key="1">
    <citation type="submission" date="2020-05" db="EMBL/GenBank/DDBJ databases">
        <title>Chitinophaga laudate sp. nov., isolated from a tropical peat swamp.</title>
        <authorList>
            <person name="Goh C.B.S."/>
            <person name="Lee M.S."/>
            <person name="Parimannan S."/>
            <person name="Pasbakhsh P."/>
            <person name="Yule C.M."/>
            <person name="Rajandas H."/>
            <person name="Loke S."/>
            <person name="Croft L."/>
            <person name="Tan J.B.L."/>
        </authorList>
    </citation>
    <scope>NUCLEOTIDE SEQUENCE</scope>
    <source>
        <strain evidence="9">Mgbs1</strain>
    </source>
</reference>
<comment type="caution">
    <text evidence="9">The sequence shown here is derived from an EMBL/GenBank/DDBJ whole genome shotgun (WGS) entry which is preliminary data.</text>
</comment>
<feature type="transmembrane region" description="Helical" evidence="6">
    <location>
        <begin position="345"/>
        <end position="361"/>
    </location>
</feature>
<keyword evidence="4 6" id="KW-1133">Transmembrane helix</keyword>
<accession>A0A3S1AXJ2</accession>
<keyword evidence="3 6" id="KW-0812">Transmembrane</keyword>
<feature type="transmembrane region" description="Helical" evidence="6">
    <location>
        <begin position="267"/>
        <end position="290"/>
    </location>
</feature>
<evidence type="ECO:0000256" key="5">
    <source>
        <dbReference type="ARBA" id="ARBA00023136"/>
    </source>
</evidence>
<feature type="transmembrane region" description="Helical" evidence="6">
    <location>
        <begin position="401"/>
        <end position="424"/>
    </location>
</feature>
<evidence type="ECO:0000256" key="6">
    <source>
        <dbReference type="SAM" id="Phobius"/>
    </source>
</evidence>
<dbReference type="Pfam" id="PF13567">
    <property type="entry name" value="DUF4131"/>
    <property type="match status" value="1"/>
</dbReference>
<feature type="transmembrane region" description="Helical" evidence="6">
    <location>
        <begin position="373"/>
        <end position="395"/>
    </location>
</feature>
<feature type="domain" description="DUF4131" evidence="8">
    <location>
        <begin position="38"/>
        <end position="203"/>
    </location>
</feature>
<organism evidence="9 10">
    <name type="scientific">Chitinophaga solisilvae</name>
    <dbReference type="NCBI Taxonomy" id="1233460"/>
    <lineage>
        <taxon>Bacteria</taxon>
        <taxon>Pseudomonadati</taxon>
        <taxon>Bacteroidota</taxon>
        <taxon>Chitinophagia</taxon>
        <taxon>Chitinophagales</taxon>
        <taxon>Chitinophagaceae</taxon>
        <taxon>Chitinophaga</taxon>
    </lineage>
</organism>
<evidence type="ECO:0000313" key="9">
    <source>
        <dbReference type="EMBL" id="NSL89632.1"/>
    </source>
</evidence>
<feature type="transmembrane region" description="Helical" evidence="6">
    <location>
        <begin position="523"/>
        <end position="540"/>
    </location>
</feature>
<dbReference type="PANTHER" id="PTHR30619">
    <property type="entry name" value="DNA INTERNALIZATION/COMPETENCE PROTEIN COMEC/REC2"/>
    <property type="match status" value="1"/>
</dbReference>
<name>A0A3S1AXJ2_9BACT</name>
<dbReference type="GO" id="GO:0005886">
    <property type="term" value="C:plasma membrane"/>
    <property type="evidence" value="ECO:0007669"/>
    <property type="project" value="UniProtKB-SubCell"/>
</dbReference>
<evidence type="ECO:0000313" key="10">
    <source>
        <dbReference type="Proteomes" id="UP000281028"/>
    </source>
</evidence>
<evidence type="ECO:0000259" key="8">
    <source>
        <dbReference type="Pfam" id="PF13567"/>
    </source>
</evidence>
<protein>
    <submittedName>
        <fullName evidence="9">ComEC family competence protein</fullName>
    </submittedName>
</protein>
<feature type="transmembrane region" description="Helical" evidence="6">
    <location>
        <begin position="302"/>
        <end position="325"/>
    </location>
</feature>
<dbReference type="InterPro" id="IPR025405">
    <property type="entry name" value="DUF4131"/>
</dbReference>
<keyword evidence="5 6" id="KW-0472">Membrane</keyword>